<dbReference type="InterPro" id="IPR000843">
    <property type="entry name" value="HTH_LacI"/>
</dbReference>
<accession>A0ABV5SE33</accession>
<dbReference type="GO" id="GO:0003677">
    <property type="term" value="F:DNA binding"/>
    <property type="evidence" value="ECO:0007669"/>
    <property type="project" value="UniProtKB-KW"/>
</dbReference>
<dbReference type="RefSeq" id="WP_344984652.1">
    <property type="nucleotide sequence ID" value="NZ_BAAAXV010000001.1"/>
</dbReference>
<dbReference type="Gene3D" id="1.10.260.40">
    <property type="entry name" value="lambda repressor-like DNA-binding domains"/>
    <property type="match status" value="1"/>
</dbReference>
<dbReference type="EMBL" id="JBHMBW010000075">
    <property type="protein sequence ID" value="MFB9629950.1"/>
    <property type="molecule type" value="Genomic_DNA"/>
</dbReference>
<protein>
    <submittedName>
        <fullName evidence="5">LacI family DNA-binding transcriptional regulator</fullName>
    </submittedName>
</protein>
<dbReference type="Proteomes" id="UP001589532">
    <property type="component" value="Unassembled WGS sequence"/>
</dbReference>
<dbReference type="SUPFAM" id="SSF53822">
    <property type="entry name" value="Periplasmic binding protein-like I"/>
    <property type="match status" value="1"/>
</dbReference>
<dbReference type="InterPro" id="IPR028082">
    <property type="entry name" value="Peripla_BP_I"/>
</dbReference>
<dbReference type="PROSITE" id="PS50932">
    <property type="entry name" value="HTH_LACI_2"/>
    <property type="match status" value="1"/>
</dbReference>
<keyword evidence="6" id="KW-1185">Reference proteome</keyword>
<reference evidence="5 6" key="1">
    <citation type="submission" date="2024-09" db="EMBL/GenBank/DDBJ databases">
        <authorList>
            <person name="Sun Q."/>
            <person name="Mori K."/>
        </authorList>
    </citation>
    <scope>NUCLEOTIDE SEQUENCE [LARGE SCALE GENOMIC DNA]</scope>
    <source>
        <strain evidence="5 6">JCM 3143</strain>
    </source>
</reference>
<sequence>MTEPRRRPPGSTDVARLAGVSQKTVSRVMNGEAYVSDEVRERVLAAARELGYRRNTAARALNLGRFHRIGAAALGTSLFGPSSLLVALERRAREIGYAFTVVNTLEDEEGGIMKAVESLLEQGVDGIVLSEPIDEGQTLRIEADIPVLSFGRLAGLDGPRVMVTGGSGVGAGRTATEHLLGLGHATVWHVAGPRRWLAARDRAQGWREALATAGIPEPPMLEGDWSPASGYAAGRILAADPEVTAVFVANDDMAIGVLRALAEAGRAVPEQMSVVGMDDIPSAAYLSPPLTTIRQDFEATAAHGLELLVERIESGAGPAIHDDLPMELVVRRSTAPPPKE</sequence>
<proteinExistence type="predicted"/>
<evidence type="ECO:0000256" key="2">
    <source>
        <dbReference type="ARBA" id="ARBA00023125"/>
    </source>
</evidence>
<comment type="caution">
    <text evidence="5">The sequence shown here is derived from an EMBL/GenBank/DDBJ whole genome shotgun (WGS) entry which is preliminary data.</text>
</comment>
<dbReference type="Gene3D" id="3.40.50.2300">
    <property type="match status" value="2"/>
</dbReference>
<dbReference type="SMART" id="SM00354">
    <property type="entry name" value="HTH_LACI"/>
    <property type="match status" value="1"/>
</dbReference>
<keyword evidence="3" id="KW-0804">Transcription</keyword>
<organism evidence="5 6">
    <name type="scientific">Nonomuraea helvata</name>
    <dbReference type="NCBI Taxonomy" id="37484"/>
    <lineage>
        <taxon>Bacteria</taxon>
        <taxon>Bacillati</taxon>
        <taxon>Actinomycetota</taxon>
        <taxon>Actinomycetes</taxon>
        <taxon>Streptosporangiales</taxon>
        <taxon>Streptosporangiaceae</taxon>
        <taxon>Nonomuraea</taxon>
    </lineage>
</organism>
<gene>
    <name evidence="5" type="ORF">ACFFSA_43350</name>
</gene>
<dbReference type="PANTHER" id="PTHR30146">
    <property type="entry name" value="LACI-RELATED TRANSCRIPTIONAL REPRESSOR"/>
    <property type="match status" value="1"/>
</dbReference>
<dbReference type="InterPro" id="IPR010982">
    <property type="entry name" value="Lambda_DNA-bd_dom_sf"/>
</dbReference>
<keyword evidence="1" id="KW-0805">Transcription regulation</keyword>
<dbReference type="Pfam" id="PF13377">
    <property type="entry name" value="Peripla_BP_3"/>
    <property type="match status" value="1"/>
</dbReference>
<evidence type="ECO:0000313" key="5">
    <source>
        <dbReference type="EMBL" id="MFB9629950.1"/>
    </source>
</evidence>
<dbReference type="CDD" id="cd01392">
    <property type="entry name" value="HTH_LacI"/>
    <property type="match status" value="1"/>
</dbReference>
<evidence type="ECO:0000256" key="1">
    <source>
        <dbReference type="ARBA" id="ARBA00023015"/>
    </source>
</evidence>
<name>A0ABV5SE33_9ACTN</name>
<dbReference type="CDD" id="cd01574">
    <property type="entry name" value="PBP1_LacI"/>
    <property type="match status" value="1"/>
</dbReference>
<dbReference type="SUPFAM" id="SSF47413">
    <property type="entry name" value="lambda repressor-like DNA-binding domains"/>
    <property type="match status" value="1"/>
</dbReference>
<keyword evidence="2 5" id="KW-0238">DNA-binding</keyword>
<dbReference type="InterPro" id="IPR046335">
    <property type="entry name" value="LacI/GalR-like_sensor"/>
</dbReference>
<evidence type="ECO:0000313" key="6">
    <source>
        <dbReference type="Proteomes" id="UP001589532"/>
    </source>
</evidence>
<evidence type="ECO:0000259" key="4">
    <source>
        <dbReference type="PROSITE" id="PS50932"/>
    </source>
</evidence>
<dbReference type="PANTHER" id="PTHR30146:SF109">
    <property type="entry name" value="HTH-TYPE TRANSCRIPTIONAL REGULATOR GALS"/>
    <property type="match status" value="1"/>
</dbReference>
<feature type="domain" description="HTH lacI-type" evidence="4">
    <location>
        <begin position="9"/>
        <end position="63"/>
    </location>
</feature>
<evidence type="ECO:0000256" key="3">
    <source>
        <dbReference type="ARBA" id="ARBA00023163"/>
    </source>
</evidence>
<dbReference type="Pfam" id="PF00356">
    <property type="entry name" value="LacI"/>
    <property type="match status" value="1"/>
</dbReference>